<protein>
    <submittedName>
        <fullName evidence="2">Uncharacterized protein</fullName>
    </submittedName>
</protein>
<feature type="compositionally biased region" description="Basic residues" evidence="1">
    <location>
        <begin position="20"/>
        <end position="31"/>
    </location>
</feature>
<reference evidence="2" key="1">
    <citation type="submission" date="2014-11" db="EMBL/GenBank/DDBJ databases">
        <authorList>
            <person name="Amaro Gonzalez C."/>
        </authorList>
    </citation>
    <scope>NUCLEOTIDE SEQUENCE</scope>
</reference>
<evidence type="ECO:0000256" key="1">
    <source>
        <dbReference type="SAM" id="MobiDB-lite"/>
    </source>
</evidence>
<organism evidence="2">
    <name type="scientific">Anguilla anguilla</name>
    <name type="common">European freshwater eel</name>
    <name type="synonym">Muraena anguilla</name>
    <dbReference type="NCBI Taxonomy" id="7936"/>
    <lineage>
        <taxon>Eukaryota</taxon>
        <taxon>Metazoa</taxon>
        <taxon>Chordata</taxon>
        <taxon>Craniata</taxon>
        <taxon>Vertebrata</taxon>
        <taxon>Euteleostomi</taxon>
        <taxon>Actinopterygii</taxon>
        <taxon>Neopterygii</taxon>
        <taxon>Teleostei</taxon>
        <taxon>Anguilliformes</taxon>
        <taxon>Anguillidae</taxon>
        <taxon>Anguilla</taxon>
    </lineage>
</organism>
<proteinExistence type="predicted"/>
<name>A0A0E9UZ65_ANGAN</name>
<feature type="compositionally biased region" description="Basic residues" evidence="1">
    <location>
        <begin position="1"/>
        <end position="11"/>
    </location>
</feature>
<dbReference type="EMBL" id="GBXM01037536">
    <property type="protein sequence ID" value="JAH71041.1"/>
    <property type="molecule type" value="Transcribed_RNA"/>
</dbReference>
<evidence type="ECO:0000313" key="2">
    <source>
        <dbReference type="EMBL" id="JAH71041.1"/>
    </source>
</evidence>
<reference evidence="2" key="2">
    <citation type="journal article" date="2015" name="Fish Shellfish Immunol.">
        <title>Early steps in the European eel (Anguilla anguilla)-Vibrio vulnificus interaction in the gills: Role of the RtxA13 toxin.</title>
        <authorList>
            <person name="Callol A."/>
            <person name="Pajuelo D."/>
            <person name="Ebbesson L."/>
            <person name="Teles M."/>
            <person name="MacKenzie S."/>
            <person name="Amaro C."/>
        </authorList>
    </citation>
    <scope>NUCLEOTIDE SEQUENCE</scope>
</reference>
<accession>A0A0E9UZ65</accession>
<dbReference type="AlphaFoldDB" id="A0A0E9UZ65"/>
<sequence>MRIKKRKRRKPDRREEPFHQRGHAHQPHPIT</sequence>
<feature type="region of interest" description="Disordered" evidence="1">
    <location>
        <begin position="1"/>
        <end position="31"/>
    </location>
</feature>